<protein>
    <submittedName>
        <fullName evidence="2">Uncharacterized protein</fullName>
    </submittedName>
</protein>
<dbReference type="AlphaFoldDB" id="A0AAV7SQ39"/>
<evidence type="ECO:0000313" key="2">
    <source>
        <dbReference type="EMBL" id="KAJ1166188.1"/>
    </source>
</evidence>
<evidence type="ECO:0000256" key="1">
    <source>
        <dbReference type="SAM" id="MobiDB-lite"/>
    </source>
</evidence>
<accession>A0AAV7SQ39</accession>
<feature type="compositionally biased region" description="Basic and acidic residues" evidence="1">
    <location>
        <begin position="81"/>
        <end position="94"/>
    </location>
</feature>
<dbReference type="Proteomes" id="UP001066276">
    <property type="component" value="Chromosome 4_2"/>
</dbReference>
<name>A0AAV7SQ39_PLEWA</name>
<keyword evidence="3" id="KW-1185">Reference proteome</keyword>
<feature type="compositionally biased region" description="Basic and acidic residues" evidence="1">
    <location>
        <begin position="30"/>
        <end position="61"/>
    </location>
</feature>
<evidence type="ECO:0000313" key="3">
    <source>
        <dbReference type="Proteomes" id="UP001066276"/>
    </source>
</evidence>
<sequence>MGRKKRGSDMPRKDDPYSREGWAVKGEAPTCREKTIQRRILEEPTGERTEQIRSDHGRAEAGDAWNPWEKSGPEPTPPQSRPRDEDRWRRGAHA</sequence>
<feature type="compositionally biased region" description="Basic and acidic residues" evidence="1">
    <location>
        <begin position="7"/>
        <end position="18"/>
    </location>
</feature>
<gene>
    <name evidence="2" type="ORF">NDU88_006596</name>
</gene>
<proteinExistence type="predicted"/>
<organism evidence="2 3">
    <name type="scientific">Pleurodeles waltl</name>
    <name type="common">Iberian ribbed newt</name>
    <dbReference type="NCBI Taxonomy" id="8319"/>
    <lineage>
        <taxon>Eukaryota</taxon>
        <taxon>Metazoa</taxon>
        <taxon>Chordata</taxon>
        <taxon>Craniata</taxon>
        <taxon>Vertebrata</taxon>
        <taxon>Euteleostomi</taxon>
        <taxon>Amphibia</taxon>
        <taxon>Batrachia</taxon>
        <taxon>Caudata</taxon>
        <taxon>Salamandroidea</taxon>
        <taxon>Salamandridae</taxon>
        <taxon>Pleurodelinae</taxon>
        <taxon>Pleurodeles</taxon>
    </lineage>
</organism>
<feature type="region of interest" description="Disordered" evidence="1">
    <location>
        <begin position="1"/>
        <end position="94"/>
    </location>
</feature>
<dbReference type="EMBL" id="JANPWB010000008">
    <property type="protein sequence ID" value="KAJ1166188.1"/>
    <property type="molecule type" value="Genomic_DNA"/>
</dbReference>
<comment type="caution">
    <text evidence="2">The sequence shown here is derived from an EMBL/GenBank/DDBJ whole genome shotgun (WGS) entry which is preliminary data.</text>
</comment>
<reference evidence="2" key="1">
    <citation type="journal article" date="2022" name="bioRxiv">
        <title>Sequencing and chromosome-scale assembly of the giantPleurodeles waltlgenome.</title>
        <authorList>
            <person name="Brown T."/>
            <person name="Elewa A."/>
            <person name="Iarovenko S."/>
            <person name="Subramanian E."/>
            <person name="Araus A.J."/>
            <person name="Petzold A."/>
            <person name="Susuki M."/>
            <person name="Suzuki K.-i.T."/>
            <person name="Hayashi T."/>
            <person name="Toyoda A."/>
            <person name="Oliveira C."/>
            <person name="Osipova E."/>
            <person name="Leigh N.D."/>
            <person name="Simon A."/>
            <person name="Yun M.H."/>
        </authorList>
    </citation>
    <scope>NUCLEOTIDE SEQUENCE</scope>
    <source>
        <strain evidence="2">20211129_DDA</strain>
        <tissue evidence="2">Liver</tissue>
    </source>
</reference>